<comment type="caution">
    <text evidence="2">The sequence shown here is derived from an EMBL/GenBank/DDBJ whole genome shotgun (WGS) entry which is preliminary data.</text>
</comment>
<dbReference type="Proteomes" id="UP001412067">
    <property type="component" value="Unassembled WGS sequence"/>
</dbReference>
<sequence>MQLYFNVQLALLVFNEIPKQFCVLQFFQVLSKEDMETLSLCKRMMEKRECHPLVVVFDSRKGVVYIEITTSTECIEWVESTQRILLEESSTATPSSVEKKNKKAVLVTDVSTESSLFENSEEEPYDTNLTRTTEETRRDTSA</sequence>
<feature type="compositionally biased region" description="Basic and acidic residues" evidence="1">
    <location>
        <begin position="132"/>
        <end position="142"/>
    </location>
</feature>
<feature type="region of interest" description="Disordered" evidence="1">
    <location>
        <begin position="112"/>
        <end position="142"/>
    </location>
</feature>
<reference evidence="2 3" key="1">
    <citation type="journal article" date="2022" name="Nat. Plants">
        <title>Genomes of leafy and leafless Platanthera orchids illuminate the evolution of mycoheterotrophy.</title>
        <authorList>
            <person name="Li M.H."/>
            <person name="Liu K.W."/>
            <person name="Li Z."/>
            <person name="Lu H.C."/>
            <person name="Ye Q.L."/>
            <person name="Zhang D."/>
            <person name="Wang J.Y."/>
            <person name="Li Y.F."/>
            <person name="Zhong Z.M."/>
            <person name="Liu X."/>
            <person name="Yu X."/>
            <person name="Liu D.K."/>
            <person name="Tu X.D."/>
            <person name="Liu B."/>
            <person name="Hao Y."/>
            <person name="Liao X.Y."/>
            <person name="Jiang Y.T."/>
            <person name="Sun W.H."/>
            <person name="Chen J."/>
            <person name="Chen Y.Q."/>
            <person name="Ai Y."/>
            <person name="Zhai J.W."/>
            <person name="Wu S.S."/>
            <person name="Zhou Z."/>
            <person name="Hsiao Y.Y."/>
            <person name="Wu W.L."/>
            <person name="Chen Y.Y."/>
            <person name="Lin Y.F."/>
            <person name="Hsu J.L."/>
            <person name="Li C.Y."/>
            <person name="Wang Z.W."/>
            <person name="Zhao X."/>
            <person name="Zhong W.Y."/>
            <person name="Ma X.K."/>
            <person name="Ma L."/>
            <person name="Huang J."/>
            <person name="Chen G.Z."/>
            <person name="Huang M.Z."/>
            <person name="Huang L."/>
            <person name="Peng D.H."/>
            <person name="Luo Y.B."/>
            <person name="Zou S.Q."/>
            <person name="Chen S.P."/>
            <person name="Lan S."/>
            <person name="Tsai W.C."/>
            <person name="Van de Peer Y."/>
            <person name="Liu Z.J."/>
        </authorList>
    </citation>
    <scope>NUCLEOTIDE SEQUENCE [LARGE SCALE GENOMIC DNA]</scope>
    <source>
        <strain evidence="2">Lor288</strain>
    </source>
</reference>
<proteinExistence type="predicted"/>
<dbReference type="EMBL" id="JBBWWR010000004">
    <property type="protein sequence ID" value="KAK8968423.1"/>
    <property type="molecule type" value="Genomic_DNA"/>
</dbReference>
<organism evidence="2 3">
    <name type="scientific">Platanthera guangdongensis</name>
    <dbReference type="NCBI Taxonomy" id="2320717"/>
    <lineage>
        <taxon>Eukaryota</taxon>
        <taxon>Viridiplantae</taxon>
        <taxon>Streptophyta</taxon>
        <taxon>Embryophyta</taxon>
        <taxon>Tracheophyta</taxon>
        <taxon>Spermatophyta</taxon>
        <taxon>Magnoliopsida</taxon>
        <taxon>Liliopsida</taxon>
        <taxon>Asparagales</taxon>
        <taxon>Orchidaceae</taxon>
        <taxon>Orchidoideae</taxon>
        <taxon>Orchideae</taxon>
        <taxon>Orchidinae</taxon>
        <taxon>Platanthera</taxon>
    </lineage>
</organism>
<evidence type="ECO:0000313" key="2">
    <source>
        <dbReference type="EMBL" id="KAK8968423.1"/>
    </source>
</evidence>
<accession>A0ABR2MZU4</accession>
<keyword evidence="3" id="KW-1185">Reference proteome</keyword>
<gene>
    <name evidence="2" type="primary">ATXR6</name>
    <name evidence="2" type="ORF">KSP40_PGU002274</name>
</gene>
<protein>
    <submittedName>
        <fullName evidence="2">Histone-lysine N-methyltransferase ATXR6</fullName>
    </submittedName>
</protein>
<evidence type="ECO:0000256" key="1">
    <source>
        <dbReference type="SAM" id="MobiDB-lite"/>
    </source>
</evidence>
<name>A0ABR2MZU4_9ASPA</name>
<evidence type="ECO:0000313" key="3">
    <source>
        <dbReference type="Proteomes" id="UP001412067"/>
    </source>
</evidence>